<reference evidence="4 5" key="1">
    <citation type="submission" date="2020-06" db="EMBL/GenBank/DDBJ databases">
        <title>The yeast mating-type switching endonuclease HO is a domesticated member of an unorthodox homing genetic element family.</title>
        <authorList>
            <person name="Coughlan A.Y."/>
            <person name="Lombardi L."/>
            <person name="Braun-Galleani S."/>
            <person name="Martos A.R."/>
            <person name="Galeote V."/>
            <person name="Bigey F."/>
            <person name="Dequin S."/>
            <person name="Byrne K.P."/>
            <person name="Wolfe K.H."/>
        </authorList>
    </citation>
    <scope>NUCLEOTIDE SEQUENCE [LARGE SCALE GENOMIC DNA]</scope>
    <source>
        <strain evidence="4 5">CBS764</strain>
    </source>
</reference>
<name>A0A7G3ZHH8_9SACH</name>
<dbReference type="GO" id="GO:0005737">
    <property type="term" value="C:cytoplasm"/>
    <property type="evidence" value="ECO:0007669"/>
    <property type="project" value="UniProtKB-ARBA"/>
</dbReference>
<gene>
    <name evidence="4" type="ORF">HG536_0D04860</name>
</gene>
<dbReference type="PANTHER" id="PTHR12175:SF1">
    <property type="entry name" value="PITH DOMAIN-CONTAINING PROTEIN 1"/>
    <property type="match status" value="1"/>
</dbReference>
<dbReference type="PANTHER" id="PTHR12175">
    <property type="entry name" value="AD039 HT014 THIOREDOXIN FAMILY TRP26"/>
    <property type="match status" value="1"/>
</dbReference>
<proteinExistence type="inferred from homology"/>
<dbReference type="Gene3D" id="2.60.120.470">
    <property type="entry name" value="PITH domain"/>
    <property type="match status" value="1"/>
</dbReference>
<evidence type="ECO:0000313" key="5">
    <source>
        <dbReference type="Proteomes" id="UP000515788"/>
    </source>
</evidence>
<dbReference type="EMBL" id="CP059249">
    <property type="protein sequence ID" value="QLL32964.1"/>
    <property type="molecule type" value="Genomic_DNA"/>
</dbReference>
<evidence type="ECO:0000259" key="3">
    <source>
        <dbReference type="PROSITE" id="PS51532"/>
    </source>
</evidence>
<accession>A0A7G3ZHH8</accession>
<evidence type="ECO:0000256" key="2">
    <source>
        <dbReference type="SAM" id="MobiDB-lite"/>
    </source>
</evidence>
<dbReference type="SUPFAM" id="SSF49785">
    <property type="entry name" value="Galactose-binding domain-like"/>
    <property type="match status" value="1"/>
</dbReference>
<dbReference type="InterPro" id="IPR045099">
    <property type="entry name" value="PITH1-like"/>
</dbReference>
<feature type="compositionally biased region" description="Basic and acidic residues" evidence="2">
    <location>
        <begin position="1"/>
        <end position="11"/>
    </location>
</feature>
<dbReference type="AlphaFoldDB" id="A0A7G3ZHH8"/>
<dbReference type="OrthoDB" id="2635at2759"/>
<feature type="region of interest" description="Disordered" evidence="2">
    <location>
        <begin position="1"/>
        <end position="23"/>
    </location>
</feature>
<dbReference type="PROSITE" id="PS51532">
    <property type="entry name" value="PITH"/>
    <property type="match status" value="1"/>
</dbReference>
<dbReference type="GeneID" id="59326131"/>
<evidence type="ECO:0000256" key="1">
    <source>
        <dbReference type="ARBA" id="ARBA00025788"/>
    </source>
</evidence>
<dbReference type="Proteomes" id="UP000515788">
    <property type="component" value="Chromosome 4"/>
</dbReference>
<dbReference type="KEGG" id="tgb:HG536_0D04860"/>
<dbReference type="GO" id="GO:0005634">
    <property type="term" value="C:nucleus"/>
    <property type="evidence" value="ECO:0007669"/>
    <property type="project" value="TreeGrafter"/>
</dbReference>
<protein>
    <recommendedName>
        <fullName evidence="3">PITH domain-containing protein</fullName>
    </recommendedName>
</protein>
<dbReference type="InterPro" id="IPR008979">
    <property type="entry name" value="Galactose-bd-like_sf"/>
</dbReference>
<organism evidence="4 5">
    <name type="scientific">Torulaspora globosa</name>
    <dbReference type="NCBI Taxonomy" id="48254"/>
    <lineage>
        <taxon>Eukaryota</taxon>
        <taxon>Fungi</taxon>
        <taxon>Dikarya</taxon>
        <taxon>Ascomycota</taxon>
        <taxon>Saccharomycotina</taxon>
        <taxon>Saccharomycetes</taxon>
        <taxon>Saccharomycetales</taxon>
        <taxon>Saccharomycetaceae</taxon>
        <taxon>Torulaspora</taxon>
    </lineage>
</organism>
<feature type="domain" description="PITH" evidence="3">
    <location>
        <begin position="20"/>
        <end position="221"/>
    </location>
</feature>
<dbReference type="InterPro" id="IPR037047">
    <property type="entry name" value="PITH_dom_sf"/>
</dbReference>
<keyword evidence="5" id="KW-1185">Reference proteome</keyword>
<comment type="similarity">
    <text evidence="1">Belongs to the PITHD1 family.</text>
</comment>
<dbReference type="Pfam" id="PF06201">
    <property type="entry name" value="PITH"/>
    <property type="match status" value="1"/>
</dbReference>
<evidence type="ECO:0000313" key="4">
    <source>
        <dbReference type="EMBL" id="QLL32964.1"/>
    </source>
</evidence>
<dbReference type="InterPro" id="IPR010400">
    <property type="entry name" value="PITH_dom"/>
</dbReference>
<dbReference type="RefSeq" id="XP_037139638.1">
    <property type="nucleotide sequence ID" value="XM_037283742.1"/>
</dbReference>
<sequence length="244" mass="27740">MSYSCEDEHHDHHGHGHNHTAPIPTNAEQSLYSFIDTAKIICLNAVAPTVPGQCESYRGFLKDQESRFNCGYYLQSDADCQMVVHIPFTGNCRLFSIILRTNANDAGAELSTPKSIKLFKNFNRNIDFDSLDSSKEDLKIEHPEDVGLKDCHETENDDESTFVEHHLPRRIFQNCSSLTLFFEDNWSGDQDELCRLYYLEVRGEFSGQKVLNNGVPMMNVYEAAPNPVDHKKLEAEQDELGMGM</sequence>